<keyword evidence="1" id="KW-0732">Signal</keyword>
<proteinExistence type="predicted"/>
<protein>
    <recommendedName>
        <fullName evidence="2">Ice-binding protein C-terminal domain-containing protein</fullName>
    </recommendedName>
</protein>
<dbReference type="EMBL" id="CAAHFH010000002">
    <property type="protein sequence ID" value="VGO21238.1"/>
    <property type="molecule type" value="Genomic_DNA"/>
</dbReference>
<evidence type="ECO:0000256" key="1">
    <source>
        <dbReference type="SAM" id="SignalP"/>
    </source>
</evidence>
<name>A0A6C2UM85_9BACT</name>
<dbReference type="InterPro" id="IPR013424">
    <property type="entry name" value="Ice-binding_C"/>
</dbReference>
<dbReference type="Proteomes" id="UP000346198">
    <property type="component" value="Unassembled WGS sequence"/>
</dbReference>
<keyword evidence="4" id="KW-1185">Reference proteome</keyword>
<feature type="domain" description="Ice-binding protein C-terminal" evidence="2">
    <location>
        <begin position="157"/>
        <end position="181"/>
    </location>
</feature>
<dbReference type="AlphaFoldDB" id="A0A6C2UM85"/>
<accession>A0A6C2UM85</accession>
<evidence type="ECO:0000313" key="3">
    <source>
        <dbReference type="EMBL" id="VGO21238.1"/>
    </source>
</evidence>
<dbReference type="NCBIfam" id="TIGR02595">
    <property type="entry name" value="PEP_CTERM"/>
    <property type="match status" value="1"/>
</dbReference>
<organism evidence="3 4">
    <name type="scientific">Pontiella sulfatireligans</name>
    <dbReference type="NCBI Taxonomy" id="2750658"/>
    <lineage>
        <taxon>Bacteria</taxon>
        <taxon>Pseudomonadati</taxon>
        <taxon>Kiritimatiellota</taxon>
        <taxon>Kiritimatiellia</taxon>
        <taxon>Kiritimatiellales</taxon>
        <taxon>Pontiellaceae</taxon>
        <taxon>Pontiella</taxon>
    </lineage>
</organism>
<dbReference type="RefSeq" id="WP_136062720.1">
    <property type="nucleotide sequence ID" value="NZ_CAAHFH010000002.1"/>
</dbReference>
<reference evidence="3 4" key="1">
    <citation type="submission" date="2019-04" db="EMBL/GenBank/DDBJ databases">
        <authorList>
            <person name="Van Vliet M D."/>
        </authorList>
    </citation>
    <scope>NUCLEOTIDE SEQUENCE [LARGE SCALE GENOMIC DNA]</scope>
    <source>
        <strain evidence="3 4">F21</strain>
    </source>
</reference>
<feature type="signal peptide" evidence="1">
    <location>
        <begin position="1"/>
        <end position="19"/>
    </location>
</feature>
<sequence>MKKLILMFMGGAVALSSNGGLVYWSSTNWGQEHSILPFQTLAGTTFYTPMQSGWFVGLYNANVTGGLDIDLSDLNAGLIEQTTTKVVTVPAFASTWGINGKSIDIADNIPIFTVIFDNSTHWAASFYTIVDSAPFNSGSVAPPAIGMSYSLQAPAGSIPEPSTVGLMGIAGISMFLARKRRHN</sequence>
<evidence type="ECO:0000259" key="2">
    <source>
        <dbReference type="Pfam" id="PF07589"/>
    </source>
</evidence>
<dbReference type="Pfam" id="PF07589">
    <property type="entry name" value="PEP-CTERM"/>
    <property type="match status" value="1"/>
</dbReference>
<feature type="chain" id="PRO_5025655490" description="Ice-binding protein C-terminal domain-containing protein" evidence="1">
    <location>
        <begin position="20"/>
        <end position="183"/>
    </location>
</feature>
<gene>
    <name evidence="3" type="ORF">SCARR_03310</name>
</gene>
<evidence type="ECO:0000313" key="4">
    <source>
        <dbReference type="Proteomes" id="UP000346198"/>
    </source>
</evidence>